<name>A0A2A4G8H0_9FLAO</name>
<dbReference type="Pfam" id="PF00072">
    <property type="entry name" value="Response_reg"/>
    <property type="match status" value="1"/>
</dbReference>
<comment type="caution">
    <text evidence="4">The sequence shown here is derived from an EMBL/GenBank/DDBJ whole genome shotgun (WGS) entry which is preliminary data.</text>
</comment>
<dbReference type="RefSeq" id="WP_097439992.1">
    <property type="nucleotide sequence ID" value="NZ_KZ300476.1"/>
</dbReference>
<reference evidence="4 5" key="1">
    <citation type="submission" date="2017-04" db="EMBL/GenBank/DDBJ databases">
        <title>A new member of the family Flavobacteriaceae isolated from ascidians.</title>
        <authorList>
            <person name="Chen L."/>
        </authorList>
    </citation>
    <scope>NUCLEOTIDE SEQUENCE [LARGE SCALE GENOMIC DNA]</scope>
    <source>
        <strain evidence="4 5">HQA918</strain>
    </source>
</reference>
<sequence>MKSYRAVIIDDEQKNIELLSHFVTKYCTEIQLVGSALTFEKGKEVIAESNPDIVFLDITLDRDTGFELIDEINQNFKVIFVTAHKEYALKAFKYSAVDYLLKPIDIIELQKAVAQAVAHLDGEKELNGNTKEEASVLPDGILAVPTLQSIELIDMDQILYCMSKGKYTVFHLDSGSEIVSSKNLGEYEKKLNDKNFFRIHNRYLVNVKKVRKISKSDGFFCELPGNIHLTVSARKQAEFQKYLGLH</sequence>
<dbReference type="PANTHER" id="PTHR37299">
    <property type="entry name" value="TRANSCRIPTIONAL REGULATOR-RELATED"/>
    <property type="match status" value="1"/>
</dbReference>
<dbReference type="AlphaFoldDB" id="A0A2A4G8H0"/>
<dbReference type="InterPro" id="IPR046947">
    <property type="entry name" value="LytR-like"/>
</dbReference>
<dbReference type="Proteomes" id="UP000219559">
    <property type="component" value="Unassembled WGS sequence"/>
</dbReference>
<evidence type="ECO:0000313" key="4">
    <source>
        <dbReference type="EMBL" id="PCE64711.1"/>
    </source>
</evidence>
<evidence type="ECO:0000259" key="2">
    <source>
        <dbReference type="PROSITE" id="PS50110"/>
    </source>
</evidence>
<evidence type="ECO:0008006" key="6">
    <source>
        <dbReference type="Google" id="ProtNLM"/>
    </source>
</evidence>
<feature type="domain" description="HTH LytTR-type" evidence="3">
    <location>
        <begin position="142"/>
        <end position="245"/>
    </location>
</feature>
<keyword evidence="5" id="KW-1185">Reference proteome</keyword>
<dbReference type="PANTHER" id="PTHR37299:SF1">
    <property type="entry name" value="STAGE 0 SPORULATION PROTEIN A HOMOLOG"/>
    <property type="match status" value="1"/>
</dbReference>
<feature type="domain" description="Response regulatory" evidence="2">
    <location>
        <begin position="5"/>
        <end position="117"/>
    </location>
</feature>
<dbReference type="Gene3D" id="2.40.50.1020">
    <property type="entry name" value="LytTr DNA-binding domain"/>
    <property type="match status" value="1"/>
</dbReference>
<dbReference type="PROSITE" id="PS50110">
    <property type="entry name" value="RESPONSE_REGULATORY"/>
    <property type="match status" value="1"/>
</dbReference>
<dbReference type="EMBL" id="NBWU01000002">
    <property type="protein sequence ID" value="PCE64711.1"/>
    <property type="molecule type" value="Genomic_DNA"/>
</dbReference>
<dbReference type="GO" id="GO:0000156">
    <property type="term" value="F:phosphorelay response regulator activity"/>
    <property type="evidence" value="ECO:0007669"/>
    <property type="project" value="InterPro"/>
</dbReference>
<accession>A0A2A4G8H0</accession>
<dbReference type="OrthoDB" id="2168082at2"/>
<dbReference type="InterPro" id="IPR001789">
    <property type="entry name" value="Sig_transdc_resp-reg_receiver"/>
</dbReference>
<dbReference type="SMART" id="SM00448">
    <property type="entry name" value="REC"/>
    <property type="match status" value="1"/>
</dbReference>
<feature type="modified residue" description="4-aspartylphosphate" evidence="1">
    <location>
        <position position="57"/>
    </location>
</feature>
<protein>
    <recommendedName>
        <fullName evidence="6">DNA-binding response regulator</fullName>
    </recommendedName>
</protein>
<organism evidence="4 5">
    <name type="scientific">Sediminicola luteus</name>
    <dbReference type="NCBI Taxonomy" id="319238"/>
    <lineage>
        <taxon>Bacteria</taxon>
        <taxon>Pseudomonadati</taxon>
        <taxon>Bacteroidota</taxon>
        <taxon>Flavobacteriia</taxon>
        <taxon>Flavobacteriales</taxon>
        <taxon>Flavobacteriaceae</taxon>
        <taxon>Sediminicola</taxon>
    </lineage>
</organism>
<evidence type="ECO:0000256" key="1">
    <source>
        <dbReference type="PROSITE-ProRule" id="PRU00169"/>
    </source>
</evidence>
<dbReference type="Gene3D" id="3.40.50.2300">
    <property type="match status" value="1"/>
</dbReference>
<dbReference type="InterPro" id="IPR007492">
    <property type="entry name" value="LytTR_DNA-bd_dom"/>
</dbReference>
<gene>
    <name evidence="4" type="ORF">B7P33_05940</name>
</gene>
<evidence type="ECO:0000259" key="3">
    <source>
        <dbReference type="PROSITE" id="PS50930"/>
    </source>
</evidence>
<dbReference type="GO" id="GO:0003677">
    <property type="term" value="F:DNA binding"/>
    <property type="evidence" value="ECO:0007669"/>
    <property type="project" value="InterPro"/>
</dbReference>
<dbReference type="SUPFAM" id="SSF52172">
    <property type="entry name" value="CheY-like"/>
    <property type="match status" value="1"/>
</dbReference>
<evidence type="ECO:0000313" key="5">
    <source>
        <dbReference type="Proteomes" id="UP000219559"/>
    </source>
</evidence>
<dbReference type="PROSITE" id="PS50930">
    <property type="entry name" value="HTH_LYTTR"/>
    <property type="match status" value="1"/>
</dbReference>
<dbReference type="Pfam" id="PF04397">
    <property type="entry name" value="LytTR"/>
    <property type="match status" value="1"/>
</dbReference>
<dbReference type="SMART" id="SM00850">
    <property type="entry name" value="LytTR"/>
    <property type="match status" value="1"/>
</dbReference>
<proteinExistence type="predicted"/>
<dbReference type="InterPro" id="IPR011006">
    <property type="entry name" value="CheY-like_superfamily"/>
</dbReference>
<keyword evidence="1" id="KW-0597">Phosphoprotein</keyword>